<evidence type="ECO:0000259" key="4">
    <source>
        <dbReference type="PROSITE" id="PS01124"/>
    </source>
</evidence>
<evidence type="ECO:0000256" key="2">
    <source>
        <dbReference type="ARBA" id="ARBA00023125"/>
    </source>
</evidence>
<dbReference type="PANTHER" id="PTHR43280">
    <property type="entry name" value="ARAC-FAMILY TRANSCRIPTIONAL REGULATOR"/>
    <property type="match status" value="1"/>
</dbReference>
<evidence type="ECO:0000256" key="1">
    <source>
        <dbReference type="ARBA" id="ARBA00023015"/>
    </source>
</evidence>
<dbReference type="EMBL" id="PTJA01000001">
    <property type="protein sequence ID" value="PPK83216.1"/>
    <property type="molecule type" value="Genomic_DNA"/>
</dbReference>
<keyword evidence="3" id="KW-0804">Transcription</keyword>
<keyword evidence="6" id="KW-1185">Reference proteome</keyword>
<evidence type="ECO:0000313" key="5">
    <source>
        <dbReference type="EMBL" id="PPK83216.1"/>
    </source>
</evidence>
<protein>
    <submittedName>
        <fullName evidence="5">AraC-like DNA-binding protein</fullName>
    </submittedName>
</protein>
<evidence type="ECO:0000256" key="3">
    <source>
        <dbReference type="ARBA" id="ARBA00023163"/>
    </source>
</evidence>
<proteinExistence type="predicted"/>
<dbReference type="SUPFAM" id="SSF46689">
    <property type="entry name" value="Homeodomain-like"/>
    <property type="match status" value="2"/>
</dbReference>
<dbReference type="Pfam" id="PF12833">
    <property type="entry name" value="HTH_18"/>
    <property type="match status" value="2"/>
</dbReference>
<gene>
    <name evidence="5" type="ORF">BXY41_101279</name>
</gene>
<sequence length="414" mass="48764">MKEYIELQTQFCSKTDIKKICTFDYEIIAERTLPLYHKSPRFILVREGKGSIEIDRERYELKSGILLSILPWECTQIVDVKEVLSFEIVKYNYDVVAETIKSSSSMSDPVSALKKLEETPYAYLTQETKEEVEYLFFKIREEAGVESVLDFRERRSYEEINIIMLISSLIIAFCRVMDNPNKKLCMKNGSKDNRLLILRYIYMHLGEKITLERIAKQFYLSRSSVRMYIFEKTGLAFHELVSEMRIVKTINYLLYTDMTLEEIASVLGYVDAAHISKVFSYRMENKISDYRRTYQRVLNITNIEEKKLAYQLVEYISQNYQDEIQALETSDRFGISIEEMNRHLLMQVECNFSDFVNRLRIDKSCEMLLDTDKSITDIAIEVGYSTVKTFRRNFIQLRHVLPNEFRAAQAVVVN</sequence>
<keyword evidence="1" id="KW-0805">Transcription regulation</keyword>
<feature type="domain" description="HTH araC/xylS-type" evidence="4">
    <location>
        <begin position="195"/>
        <end position="293"/>
    </location>
</feature>
<dbReference type="OrthoDB" id="1372329at2"/>
<dbReference type="SMART" id="SM00342">
    <property type="entry name" value="HTH_ARAC"/>
    <property type="match status" value="2"/>
</dbReference>
<dbReference type="RefSeq" id="WP_104433800.1">
    <property type="nucleotide sequence ID" value="NZ_PTJA01000001.1"/>
</dbReference>
<comment type="caution">
    <text evidence="5">The sequence shown here is derived from an EMBL/GenBank/DDBJ whole genome shotgun (WGS) entry which is preliminary data.</text>
</comment>
<dbReference type="AlphaFoldDB" id="A0A2S6HYH2"/>
<feature type="domain" description="HTH araC/xylS-type" evidence="4">
    <location>
        <begin position="310"/>
        <end position="408"/>
    </location>
</feature>
<accession>A0A2S6HYH2</accession>
<dbReference type="GO" id="GO:0003700">
    <property type="term" value="F:DNA-binding transcription factor activity"/>
    <property type="evidence" value="ECO:0007669"/>
    <property type="project" value="InterPro"/>
</dbReference>
<dbReference type="InterPro" id="IPR009057">
    <property type="entry name" value="Homeodomain-like_sf"/>
</dbReference>
<organism evidence="5 6">
    <name type="scientific">Lacrimispora xylanisolvens</name>
    <dbReference type="NCBI Taxonomy" id="384636"/>
    <lineage>
        <taxon>Bacteria</taxon>
        <taxon>Bacillati</taxon>
        <taxon>Bacillota</taxon>
        <taxon>Clostridia</taxon>
        <taxon>Lachnospirales</taxon>
        <taxon>Lachnospiraceae</taxon>
        <taxon>Lacrimispora</taxon>
    </lineage>
</organism>
<dbReference type="Gene3D" id="1.10.10.60">
    <property type="entry name" value="Homeodomain-like"/>
    <property type="match status" value="3"/>
</dbReference>
<dbReference type="PANTHER" id="PTHR43280:SF2">
    <property type="entry name" value="HTH-TYPE TRANSCRIPTIONAL REGULATOR EXSA"/>
    <property type="match status" value="1"/>
</dbReference>
<dbReference type="InterPro" id="IPR018060">
    <property type="entry name" value="HTH_AraC"/>
</dbReference>
<dbReference type="Proteomes" id="UP000237749">
    <property type="component" value="Unassembled WGS sequence"/>
</dbReference>
<name>A0A2S6HYH2_9FIRM</name>
<dbReference type="PROSITE" id="PS01124">
    <property type="entry name" value="HTH_ARAC_FAMILY_2"/>
    <property type="match status" value="2"/>
</dbReference>
<keyword evidence="2 5" id="KW-0238">DNA-binding</keyword>
<reference evidence="5 6" key="1">
    <citation type="submission" date="2018-02" db="EMBL/GenBank/DDBJ databases">
        <title>Genomic Encyclopedia of Archaeal and Bacterial Type Strains, Phase II (KMG-II): from individual species to whole genera.</title>
        <authorList>
            <person name="Goeker M."/>
        </authorList>
    </citation>
    <scope>NUCLEOTIDE SEQUENCE [LARGE SCALE GENOMIC DNA]</scope>
    <source>
        <strain evidence="5 6">DSM 3808</strain>
    </source>
</reference>
<evidence type="ECO:0000313" key="6">
    <source>
        <dbReference type="Proteomes" id="UP000237749"/>
    </source>
</evidence>
<dbReference type="GO" id="GO:0043565">
    <property type="term" value="F:sequence-specific DNA binding"/>
    <property type="evidence" value="ECO:0007669"/>
    <property type="project" value="InterPro"/>
</dbReference>